<evidence type="ECO:0000256" key="1">
    <source>
        <dbReference type="SAM" id="SignalP"/>
    </source>
</evidence>
<organism evidence="2 3">
    <name type="scientific">Trypanosoma equiperdum</name>
    <dbReference type="NCBI Taxonomy" id="5694"/>
    <lineage>
        <taxon>Eukaryota</taxon>
        <taxon>Discoba</taxon>
        <taxon>Euglenozoa</taxon>
        <taxon>Kinetoplastea</taxon>
        <taxon>Metakinetoplastina</taxon>
        <taxon>Trypanosomatida</taxon>
        <taxon>Trypanosomatidae</taxon>
        <taxon>Trypanosoma</taxon>
    </lineage>
</organism>
<gene>
    <name evidence="2" type="ORF">TEOVI_000020700</name>
</gene>
<keyword evidence="1" id="KW-0732">Signal</keyword>
<dbReference type="Proteomes" id="UP000195570">
    <property type="component" value="Unassembled WGS sequence"/>
</dbReference>
<protein>
    <recommendedName>
        <fullName evidence="4">Trypanosome variant surface glycoprotein (A-type)</fullName>
    </recommendedName>
</protein>
<keyword evidence="3" id="KW-1185">Reference proteome</keyword>
<feature type="signal peptide" evidence="1">
    <location>
        <begin position="1"/>
        <end position="25"/>
    </location>
</feature>
<name>A0A1G4I1B9_TRYEQ</name>
<sequence>MSFARRKTAAITVLATLISVRVTEAQLAQTAVDAVSKLCTEKVHMLKLKEQFESAISRAVESVNALNKEARTYELASAAVKDL</sequence>
<evidence type="ECO:0008006" key="4">
    <source>
        <dbReference type="Google" id="ProtNLM"/>
    </source>
</evidence>
<reference evidence="2" key="1">
    <citation type="submission" date="2016-09" db="EMBL/GenBank/DDBJ databases">
        <authorList>
            <person name="Hebert L."/>
            <person name="Moumen B."/>
        </authorList>
    </citation>
    <scope>NUCLEOTIDE SEQUENCE [LARGE SCALE GENOMIC DNA]</scope>
    <source>
        <strain evidence="2">OVI</strain>
    </source>
</reference>
<feature type="chain" id="PRO_5009235094" description="Trypanosome variant surface glycoprotein (A-type)" evidence="1">
    <location>
        <begin position="26"/>
        <end position="83"/>
    </location>
</feature>
<dbReference type="EMBL" id="CZPT02000321">
    <property type="protein sequence ID" value="SCU65519.1"/>
    <property type="molecule type" value="Genomic_DNA"/>
</dbReference>
<accession>A0A1G4I1B9</accession>
<dbReference type="AlphaFoldDB" id="A0A1G4I1B9"/>
<proteinExistence type="predicted"/>
<dbReference type="GeneID" id="92374147"/>
<evidence type="ECO:0000313" key="3">
    <source>
        <dbReference type="Proteomes" id="UP000195570"/>
    </source>
</evidence>
<dbReference type="VEuPathDB" id="TriTrypDB:TEOVI_000020700"/>
<evidence type="ECO:0000313" key="2">
    <source>
        <dbReference type="EMBL" id="SCU65519.1"/>
    </source>
</evidence>
<dbReference type="RefSeq" id="XP_067077109.1">
    <property type="nucleotide sequence ID" value="XM_067221008.1"/>
</dbReference>
<comment type="caution">
    <text evidence="2">The sequence shown here is derived from an EMBL/GenBank/DDBJ whole genome shotgun (WGS) entry which is preliminary data.</text>
</comment>